<keyword evidence="7" id="KW-1185">Reference proteome</keyword>
<feature type="domain" description="Hydantoinase/oxoprolinase N-terminal" evidence="4">
    <location>
        <begin position="14"/>
        <end position="193"/>
    </location>
</feature>
<feature type="domain" description="Hydantoinase A/oxoprolinase" evidence="2">
    <location>
        <begin position="212"/>
        <end position="498"/>
    </location>
</feature>
<evidence type="ECO:0000259" key="4">
    <source>
        <dbReference type="Pfam" id="PF05378"/>
    </source>
</evidence>
<dbReference type="PANTHER" id="PTHR11365:SF23">
    <property type="entry name" value="HYPOTHETICAL 5-OXOPROLINASE (EUROFUNG)-RELATED"/>
    <property type="match status" value="1"/>
</dbReference>
<evidence type="ECO:0000259" key="3">
    <source>
        <dbReference type="Pfam" id="PF02538"/>
    </source>
</evidence>
<dbReference type="InterPro" id="IPR045079">
    <property type="entry name" value="Oxoprolinase-like"/>
</dbReference>
<reference evidence="6 7" key="1">
    <citation type="submission" date="2021-04" db="EMBL/GenBank/DDBJ databases">
        <authorList>
            <person name="Pira H."/>
            <person name="Risdian C."/>
            <person name="Wink J."/>
        </authorList>
    </citation>
    <scope>NUCLEOTIDE SEQUENCE [LARGE SCALE GENOMIC DNA]</scope>
    <source>
        <strain evidence="6 7">WH131</strain>
    </source>
</reference>
<dbReference type="Pfam" id="PF19278">
    <property type="entry name" value="Hydant_A_C"/>
    <property type="match status" value="1"/>
</dbReference>
<dbReference type="Proteomes" id="UP000699975">
    <property type="component" value="Unassembled WGS sequence"/>
</dbReference>
<proteinExistence type="inferred from homology"/>
<name>A0ABS6SMY9_9SPHN</name>
<evidence type="ECO:0000313" key="6">
    <source>
        <dbReference type="EMBL" id="MBV7266355.1"/>
    </source>
</evidence>
<comment type="similarity">
    <text evidence="1">Belongs to the oxoprolinase family.</text>
</comment>
<evidence type="ECO:0000259" key="2">
    <source>
        <dbReference type="Pfam" id="PF01968"/>
    </source>
</evidence>
<accession>A0ABS6SMY9</accession>
<dbReference type="Pfam" id="PF02538">
    <property type="entry name" value="Hydantoinase_B"/>
    <property type="match status" value="1"/>
</dbReference>
<dbReference type="RefSeq" id="WP_218316966.1">
    <property type="nucleotide sequence ID" value="NZ_JAGSPB010000002.1"/>
</dbReference>
<dbReference type="InterPro" id="IPR002821">
    <property type="entry name" value="Hydantoinase_A"/>
</dbReference>
<organism evidence="6 7">
    <name type="scientific">Erythrobacter ani</name>
    <dbReference type="NCBI Taxonomy" id="2827235"/>
    <lineage>
        <taxon>Bacteria</taxon>
        <taxon>Pseudomonadati</taxon>
        <taxon>Pseudomonadota</taxon>
        <taxon>Alphaproteobacteria</taxon>
        <taxon>Sphingomonadales</taxon>
        <taxon>Erythrobacteraceae</taxon>
        <taxon>Erythrobacter/Porphyrobacter group</taxon>
        <taxon>Erythrobacter</taxon>
    </lineage>
</organism>
<dbReference type="PANTHER" id="PTHR11365">
    <property type="entry name" value="5-OXOPROLINASE RELATED"/>
    <property type="match status" value="1"/>
</dbReference>
<evidence type="ECO:0000256" key="1">
    <source>
        <dbReference type="ARBA" id="ARBA00010403"/>
    </source>
</evidence>
<dbReference type="InterPro" id="IPR008040">
    <property type="entry name" value="Hydant_A_N"/>
</dbReference>
<dbReference type="Pfam" id="PF05378">
    <property type="entry name" value="Hydant_A_N"/>
    <property type="match status" value="1"/>
</dbReference>
<evidence type="ECO:0000259" key="5">
    <source>
        <dbReference type="Pfam" id="PF19278"/>
    </source>
</evidence>
<dbReference type="InterPro" id="IPR003692">
    <property type="entry name" value="Hydantoinase_B"/>
</dbReference>
<protein>
    <submittedName>
        <fullName evidence="6">Hydantoinase B/oxoprolinase family protein</fullName>
    </submittedName>
</protein>
<evidence type="ECO:0000313" key="7">
    <source>
        <dbReference type="Proteomes" id="UP000699975"/>
    </source>
</evidence>
<feature type="domain" description="Hydantoinase B/oxoprolinase" evidence="3">
    <location>
        <begin position="698"/>
        <end position="1203"/>
    </location>
</feature>
<sequence>MATGCKTPLQQWQFWIDRGGTFTDIVACTPEGDLRTAKYLSDNPDSYDDAALHGIRHLLNLAPGDAIPSDRITAVKMGTTVATNALLERAGEPTIFATTRGHRDVIEIGYQARPDTFALDIRKPELLYSEVIEVDERIRGSGDIERPLDIEDARCKFQAAFANGFRSIAIALLHGYKYPEHEKALAELAREVGFLQVSASHEVSPLTKIVSRAETTVVDAYLTPILRRYVEQFSGAFGDDRQPGKVLFMQSSGGLIDASCFRGRDAILSGPAGGIIGSVRTARQAGFDKVIGFDMGGTSTDVSHYAGELEKVYETEVAGVRMRVPMLHIHTVAAGGGSVLRYKDGRFRVGPQSAGANPGPACYRNGGPLAVTDINVCLGKLSPEHFPHIFGPKQDQPIDVAAAKTGFAEIAAEIGDGRSAEQVAEGFLDIAIEHMAQAIKKISVARGYDVKDYALNCFGGAGGQHACLVAERLGIGTILIHPFAGVLSAYGMGLAANKIEKQRVLGLEIEDGIADGIDRVVSELAEKARDELVDQGLGNEQAAIRATALLRYKGTETAITVPVTDPCEMRSNFEAAHRWQYGFVSPDKVVVLDTLIVECSSGGVAFPETRQHVRREDVPEPVGSTRFFAKDAWHHAPIFDIASLGYGHDIVGPAIIIDPTGTIIIEPGWGGRLNAFGHLILSDSDKLKARTNPSSAADPVTLEIFNNLYMSIAEQMGIVLRNTSQSVNVKERLDFSCAIFDPSGNLVANAPHVPVHLGSMDASVQTVIASGQTIEPGDAFVQNNPHNGGSHLPDITVVTPVFGDGNEGILFFVASRAHHEDVGGLTPGSMSPDGRTIHEEGVLLDNLKLVERGTFQTRRIEDAFASGPYPARNIAQNIADLMAQIAANAAGAAELRKLVATYGLETVHAYMGHIQDNAEQSVRRLLRTLDGGAFSLKVDSGATIAVSVSTDRKSGTAAIDFTGTSDQQDSAFNAPFAVVKAAVLYVIRCLVADDIPLNAGCMKPLDIIVPQGSMLNPRFPAAVVAGNVETSQAVTDALFVALGRLGSSQGTMNNLTFGNSRYQYYETICSGAPAGPGFDGAAAVHTHMTNTRMTDPEILEQRYPVVLDEFCIDRGSGGRGQWNAGDGISRRIRFLEPMHCSILSDHRAVAPVGILGGEEGRLGRNVVERADGSVDNLGGCNTAQVQAGDRIVIQSPTGGGYGPVARRASDRAK</sequence>
<gene>
    <name evidence="6" type="ORF">KCG45_09205</name>
</gene>
<dbReference type="InterPro" id="IPR049517">
    <property type="entry name" value="ACX-like_C"/>
</dbReference>
<dbReference type="EMBL" id="JAGSPB010000002">
    <property type="protein sequence ID" value="MBV7266355.1"/>
    <property type="molecule type" value="Genomic_DNA"/>
</dbReference>
<feature type="domain" description="Acetophenone carboxylase-like C-terminal" evidence="5">
    <location>
        <begin position="514"/>
        <end position="676"/>
    </location>
</feature>
<dbReference type="Pfam" id="PF01968">
    <property type="entry name" value="Hydantoinase_A"/>
    <property type="match status" value="1"/>
</dbReference>
<comment type="caution">
    <text evidence="6">The sequence shown here is derived from an EMBL/GenBank/DDBJ whole genome shotgun (WGS) entry which is preliminary data.</text>
</comment>